<dbReference type="Proteomes" id="UP000790833">
    <property type="component" value="Unassembled WGS sequence"/>
</dbReference>
<name>A0A9P8ALD4_9ASCO</name>
<gene>
    <name evidence="2" type="ORF">KQ657_002351</name>
</gene>
<protein>
    <submittedName>
        <fullName evidence="2">Uncharacterized protein</fullName>
    </submittedName>
</protein>
<proteinExistence type="predicted"/>
<feature type="compositionally biased region" description="Acidic residues" evidence="1">
    <location>
        <begin position="124"/>
        <end position="150"/>
    </location>
</feature>
<keyword evidence="3" id="KW-1185">Reference proteome</keyword>
<dbReference type="EMBL" id="JAHMUF010000002">
    <property type="protein sequence ID" value="KAG7195964.1"/>
    <property type="molecule type" value="Genomic_DNA"/>
</dbReference>
<dbReference type="RefSeq" id="XP_043051509.1">
    <property type="nucleotide sequence ID" value="XM_043193121.1"/>
</dbReference>
<sequence length="198" mass="22511">MSSVTRPKRFIPSATNTPITVHINKSESISKDESEQILNEFILASEAISSTLPGSSEEITFYKTGLSNSTGSNAVLAQLRRIQRDLRGLPPMAAESPIESTGQNKRTKFDEDEEEKPNKKIKFDEEEEEAEVEEQEVVVEEEEEEEEEAEAVEKPAQEAEAEADSKKTKKEKKDKKEKKEKKEKKDKKEKKEKKHKSS</sequence>
<evidence type="ECO:0000313" key="2">
    <source>
        <dbReference type="EMBL" id="KAG7195964.1"/>
    </source>
</evidence>
<dbReference type="InterPro" id="IPR013239">
    <property type="entry name" value="RNA_polI_Rpa14"/>
</dbReference>
<dbReference type="Pfam" id="PF08203">
    <property type="entry name" value="RNA_polI_A14"/>
    <property type="match status" value="1"/>
</dbReference>
<feature type="region of interest" description="Disordered" evidence="1">
    <location>
        <begin position="86"/>
        <end position="198"/>
    </location>
</feature>
<feature type="compositionally biased region" description="Basic residues" evidence="1">
    <location>
        <begin position="167"/>
        <end position="198"/>
    </location>
</feature>
<evidence type="ECO:0000256" key="1">
    <source>
        <dbReference type="SAM" id="MobiDB-lite"/>
    </source>
</evidence>
<organism evidence="2 3">
    <name type="scientific">Scheffersomyces spartinae</name>
    <dbReference type="NCBI Taxonomy" id="45513"/>
    <lineage>
        <taxon>Eukaryota</taxon>
        <taxon>Fungi</taxon>
        <taxon>Dikarya</taxon>
        <taxon>Ascomycota</taxon>
        <taxon>Saccharomycotina</taxon>
        <taxon>Pichiomycetes</taxon>
        <taxon>Debaryomycetaceae</taxon>
        <taxon>Scheffersomyces</taxon>
    </lineage>
</organism>
<dbReference type="GeneID" id="66115725"/>
<accession>A0A9P8ALD4</accession>
<dbReference type="Gene3D" id="6.10.250.3390">
    <property type="match status" value="1"/>
</dbReference>
<dbReference type="OrthoDB" id="4093689at2759"/>
<reference evidence="2" key="1">
    <citation type="submission" date="2021-03" db="EMBL/GenBank/DDBJ databases">
        <authorList>
            <person name="Palmer J.M."/>
        </authorList>
    </citation>
    <scope>NUCLEOTIDE SEQUENCE</scope>
    <source>
        <strain evidence="2">ARV_011</strain>
    </source>
</reference>
<comment type="caution">
    <text evidence="2">The sequence shown here is derived from an EMBL/GenBank/DDBJ whole genome shotgun (WGS) entry which is preliminary data.</text>
</comment>
<dbReference type="AlphaFoldDB" id="A0A9P8ALD4"/>
<evidence type="ECO:0000313" key="3">
    <source>
        <dbReference type="Proteomes" id="UP000790833"/>
    </source>
</evidence>